<feature type="compositionally biased region" description="Basic and acidic residues" evidence="1">
    <location>
        <begin position="301"/>
        <end position="312"/>
    </location>
</feature>
<proteinExistence type="predicted"/>
<evidence type="ECO:0000313" key="2">
    <source>
        <dbReference type="EMBL" id="KAH0815000.1"/>
    </source>
</evidence>
<dbReference type="EMBL" id="JABDTM020023677">
    <property type="protein sequence ID" value="KAH0815000.1"/>
    <property type="molecule type" value="Genomic_DNA"/>
</dbReference>
<organism evidence="2 3">
    <name type="scientific">Tenebrio molitor</name>
    <name type="common">Yellow mealworm beetle</name>
    <dbReference type="NCBI Taxonomy" id="7067"/>
    <lineage>
        <taxon>Eukaryota</taxon>
        <taxon>Metazoa</taxon>
        <taxon>Ecdysozoa</taxon>
        <taxon>Arthropoda</taxon>
        <taxon>Hexapoda</taxon>
        <taxon>Insecta</taxon>
        <taxon>Pterygota</taxon>
        <taxon>Neoptera</taxon>
        <taxon>Endopterygota</taxon>
        <taxon>Coleoptera</taxon>
        <taxon>Polyphaga</taxon>
        <taxon>Cucujiformia</taxon>
        <taxon>Tenebrionidae</taxon>
        <taxon>Tenebrio</taxon>
    </lineage>
</organism>
<dbReference type="Proteomes" id="UP000719412">
    <property type="component" value="Unassembled WGS sequence"/>
</dbReference>
<feature type="region of interest" description="Disordered" evidence="1">
    <location>
        <begin position="293"/>
        <end position="314"/>
    </location>
</feature>
<reference evidence="2" key="2">
    <citation type="submission" date="2021-08" db="EMBL/GenBank/DDBJ databases">
        <authorList>
            <person name="Eriksson T."/>
        </authorList>
    </citation>
    <scope>NUCLEOTIDE SEQUENCE</scope>
    <source>
        <strain evidence="2">Stoneville</strain>
        <tissue evidence="2">Whole head</tissue>
    </source>
</reference>
<feature type="region of interest" description="Disordered" evidence="1">
    <location>
        <begin position="344"/>
        <end position="372"/>
    </location>
</feature>
<sequence length="372" mass="41851">MAPDNEELIACEDCKLLSKRVFYTTTPMLGQYSPQGTTTSLRTHPVIVAEKTRKSQQPTFPREKLYVLPMTHQFLYEFSPTSFLFFNKSWQFTQSSGGVGGSSILFLAFKVYKMCDYASKACPSSKFENLAAGQAPPLARLHYNQRLWLKKPRKNFYHEEAAAGFEPPTFRIVGQRAKHLAAGLAITQRSSNGFYVTWSRCFDAVSELETFLFFDHRLEEFKEPSVSLTITVEPPSKSDIVCKSAVSRSPQTVEGLFVLCVIRPINGGADSLKQIEARKCPLEQEQYRHCHNSVGRGRTGALKEPRGEEASPSRRYFLIPDPSNPGCRDNDDFSAVPDAFLKDMGKRASAAQTVEQKWRKDARSEATNSDLT</sequence>
<reference evidence="2" key="1">
    <citation type="journal article" date="2020" name="J Insects Food Feed">
        <title>The yellow mealworm (Tenebrio molitor) genome: a resource for the emerging insects as food and feed industry.</title>
        <authorList>
            <person name="Eriksson T."/>
            <person name="Andere A."/>
            <person name="Kelstrup H."/>
            <person name="Emery V."/>
            <person name="Picard C."/>
        </authorList>
    </citation>
    <scope>NUCLEOTIDE SEQUENCE</scope>
    <source>
        <strain evidence="2">Stoneville</strain>
        <tissue evidence="2">Whole head</tissue>
    </source>
</reference>
<comment type="caution">
    <text evidence="2">The sequence shown here is derived from an EMBL/GenBank/DDBJ whole genome shotgun (WGS) entry which is preliminary data.</text>
</comment>
<gene>
    <name evidence="2" type="ORF">GEV33_007791</name>
</gene>
<dbReference type="AlphaFoldDB" id="A0A8J6LBP5"/>
<keyword evidence="3" id="KW-1185">Reference proteome</keyword>
<evidence type="ECO:0000256" key="1">
    <source>
        <dbReference type="SAM" id="MobiDB-lite"/>
    </source>
</evidence>
<name>A0A8J6LBP5_TENMO</name>
<protein>
    <submittedName>
        <fullName evidence="2">Uncharacterized protein</fullName>
    </submittedName>
</protein>
<accession>A0A8J6LBP5</accession>
<evidence type="ECO:0000313" key="3">
    <source>
        <dbReference type="Proteomes" id="UP000719412"/>
    </source>
</evidence>